<organism evidence="3 4">
    <name type="scientific">Roseimaritima multifibrata</name>
    <dbReference type="NCBI Taxonomy" id="1930274"/>
    <lineage>
        <taxon>Bacteria</taxon>
        <taxon>Pseudomonadati</taxon>
        <taxon>Planctomycetota</taxon>
        <taxon>Planctomycetia</taxon>
        <taxon>Pirellulales</taxon>
        <taxon>Pirellulaceae</taxon>
        <taxon>Roseimaritima</taxon>
    </lineage>
</organism>
<dbReference type="InterPro" id="IPR029058">
    <property type="entry name" value="AB_hydrolase_fold"/>
</dbReference>
<evidence type="ECO:0000313" key="3">
    <source>
        <dbReference type="EMBL" id="QDS94275.1"/>
    </source>
</evidence>
<dbReference type="Pfam" id="PF05448">
    <property type="entry name" value="AXE1"/>
    <property type="match status" value="1"/>
</dbReference>
<dbReference type="InterPro" id="IPR008391">
    <property type="entry name" value="AXE1_dom"/>
</dbReference>
<dbReference type="InterPro" id="IPR050261">
    <property type="entry name" value="FrsA_esterase"/>
</dbReference>
<feature type="chain" id="PRO_5022023046" evidence="1">
    <location>
        <begin position="20"/>
        <end position="719"/>
    </location>
</feature>
<dbReference type="OrthoDB" id="244125at2"/>
<name>A0A517MHB8_9BACT</name>
<dbReference type="Proteomes" id="UP000320672">
    <property type="component" value="Chromosome"/>
</dbReference>
<proteinExistence type="predicted"/>
<dbReference type="AlphaFoldDB" id="A0A517MHB8"/>
<dbReference type="KEGG" id="rml:FF011L_30540"/>
<dbReference type="SUPFAM" id="SSF53474">
    <property type="entry name" value="alpha/beta-Hydrolases"/>
    <property type="match status" value="2"/>
</dbReference>
<dbReference type="GO" id="GO:0016787">
    <property type="term" value="F:hydrolase activity"/>
    <property type="evidence" value="ECO:0007669"/>
    <property type="project" value="UniProtKB-KW"/>
</dbReference>
<dbReference type="Gene3D" id="3.40.50.1820">
    <property type="entry name" value="alpha/beta hydrolase"/>
    <property type="match status" value="2"/>
</dbReference>
<protein>
    <submittedName>
        <fullName evidence="3">Abhydrolase family protein</fullName>
    </submittedName>
</protein>
<keyword evidence="4" id="KW-1185">Reference proteome</keyword>
<dbReference type="RefSeq" id="WP_145352293.1">
    <property type="nucleotide sequence ID" value="NZ_CP036262.1"/>
</dbReference>
<keyword evidence="1" id="KW-0732">Signal</keyword>
<dbReference type="PANTHER" id="PTHR22946:SF8">
    <property type="entry name" value="ACETYL XYLAN ESTERASE DOMAIN-CONTAINING PROTEIN"/>
    <property type="match status" value="1"/>
</dbReference>
<dbReference type="EMBL" id="CP036262">
    <property type="protein sequence ID" value="QDS94275.1"/>
    <property type="molecule type" value="Genomic_DNA"/>
</dbReference>
<feature type="domain" description="Acetyl xylan esterase" evidence="2">
    <location>
        <begin position="110"/>
        <end position="270"/>
    </location>
</feature>
<accession>A0A517MHB8</accession>
<sequence precursor="true">MHKTICFLLLLTVASPLSAENLTVLDSGKSSGELWIDWNDPGLMLVRHLNEQTRACLDTREEEIGTLKSPEAWEKRQAKVRKNLEQILAPWPDRSPLNARVTGTLQKDGYRVEKIVFESMPNFYVTGALFIPEGHSGRGPAVLDVIGHSTQAFRRDIYQNVILNLVHKGFVVFTIDPLGQGERLQYFDPDHGKSTVGSSTKEHSHAGVQCFLTGTSLARYFTWDGIRAIDYLLSRPEVDPNRIGVTGLSGGGTQTSYIGAVDERVLAAAPTGFITSISRLLGSIGPQDAEQVFFRGPLLGIDHADLLEVRAPKPTLQVTTTRDFFSIQGARETAAEVRQAFKILGDPDAFDQVEDDFEHGFTKKNNEATYGFFQKALGLPGDAQETTYPFLTEEELTVTETGQVSTSLNSETVFSINREETLPLLKKLEQKRQELSQHLPQAVRDAQHLSGYRKPQPKEAPVFRGQYQRDGYRVEKWGLAGEGQTIIPTLVFVPDAAAGQEGNWPAIIYAHGKGKTNDAAVGGAIETLVLSGYVVAAPDLLGYGETAYRITQGHAPVQPFFNALMAGRSVAGINAGDAVRVLKFLQDRDDVNADQVGAIACGDVGPALLHAAAFEQQIQWLILCESLLDYQSIVLNADYDVNANSLVAGALTAYDLPDLLASIAPRRVAILQPKTHLGTAAESEQIKSSIGFVQRHAGEKLRVESEGNDLLSLVQWCVQ</sequence>
<keyword evidence="3" id="KW-0378">Hydrolase</keyword>
<evidence type="ECO:0000256" key="1">
    <source>
        <dbReference type="SAM" id="SignalP"/>
    </source>
</evidence>
<evidence type="ECO:0000313" key="4">
    <source>
        <dbReference type="Proteomes" id="UP000320672"/>
    </source>
</evidence>
<gene>
    <name evidence="3" type="ORF">FF011L_30540</name>
</gene>
<dbReference type="PANTHER" id="PTHR22946">
    <property type="entry name" value="DIENELACTONE HYDROLASE DOMAIN-CONTAINING PROTEIN-RELATED"/>
    <property type="match status" value="1"/>
</dbReference>
<evidence type="ECO:0000259" key="2">
    <source>
        <dbReference type="Pfam" id="PF05448"/>
    </source>
</evidence>
<reference evidence="3 4" key="1">
    <citation type="submission" date="2019-02" db="EMBL/GenBank/DDBJ databases">
        <title>Deep-cultivation of Planctomycetes and their phenomic and genomic characterization uncovers novel biology.</title>
        <authorList>
            <person name="Wiegand S."/>
            <person name="Jogler M."/>
            <person name="Boedeker C."/>
            <person name="Pinto D."/>
            <person name="Vollmers J."/>
            <person name="Rivas-Marin E."/>
            <person name="Kohn T."/>
            <person name="Peeters S.H."/>
            <person name="Heuer A."/>
            <person name="Rast P."/>
            <person name="Oberbeckmann S."/>
            <person name="Bunk B."/>
            <person name="Jeske O."/>
            <person name="Meyerdierks A."/>
            <person name="Storesund J.E."/>
            <person name="Kallscheuer N."/>
            <person name="Luecker S."/>
            <person name="Lage O.M."/>
            <person name="Pohl T."/>
            <person name="Merkel B.J."/>
            <person name="Hornburger P."/>
            <person name="Mueller R.-W."/>
            <person name="Bruemmer F."/>
            <person name="Labrenz M."/>
            <person name="Spormann A.M."/>
            <person name="Op den Camp H."/>
            <person name="Overmann J."/>
            <person name="Amann R."/>
            <person name="Jetten M.S.M."/>
            <person name="Mascher T."/>
            <person name="Medema M.H."/>
            <person name="Devos D.P."/>
            <person name="Kaster A.-K."/>
            <person name="Ovreas L."/>
            <person name="Rohde M."/>
            <person name="Galperin M.Y."/>
            <person name="Jogler C."/>
        </authorList>
    </citation>
    <scope>NUCLEOTIDE SEQUENCE [LARGE SCALE GENOMIC DNA]</scope>
    <source>
        <strain evidence="3 4">FF011L</strain>
    </source>
</reference>
<feature type="signal peptide" evidence="1">
    <location>
        <begin position="1"/>
        <end position="19"/>
    </location>
</feature>